<dbReference type="GO" id="GO:0000156">
    <property type="term" value="F:phosphorelay response regulator activity"/>
    <property type="evidence" value="ECO:0007669"/>
    <property type="project" value="TreeGrafter"/>
</dbReference>
<dbReference type="InterPro" id="IPR050351">
    <property type="entry name" value="BphY/WalK/GraS-like"/>
</dbReference>
<evidence type="ECO:0000256" key="2">
    <source>
        <dbReference type="ARBA" id="ARBA00012438"/>
    </source>
</evidence>
<dbReference type="Pfam" id="PF02518">
    <property type="entry name" value="HATPase_c"/>
    <property type="match status" value="1"/>
</dbReference>
<dbReference type="PANTHER" id="PTHR42878">
    <property type="entry name" value="TWO-COMPONENT HISTIDINE KINASE"/>
    <property type="match status" value="1"/>
</dbReference>
<dbReference type="PANTHER" id="PTHR42878:SF15">
    <property type="entry name" value="BACTERIOPHYTOCHROME"/>
    <property type="match status" value="1"/>
</dbReference>
<evidence type="ECO:0000256" key="3">
    <source>
        <dbReference type="ARBA" id="ARBA00022553"/>
    </source>
</evidence>
<dbReference type="Gene3D" id="3.30.565.10">
    <property type="entry name" value="Histidine kinase-like ATPase, C-terminal domain"/>
    <property type="match status" value="1"/>
</dbReference>
<evidence type="ECO:0000259" key="6">
    <source>
        <dbReference type="PROSITE" id="PS50109"/>
    </source>
</evidence>
<dbReference type="SUPFAM" id="SSF55874">
    <property type="entry name" value="ATPase domain of HSP90 chaperone/DNA topoisomerase II/histidine kinase"/>
    <property type="match status" value="1"/>
</dbReference>
<protein>
    <recommendedName>
        <fullName evidence="2">histidine kinase</fullName>
        <ecNumber evidence="2">2.7.13.3</ecNumber>
    </recommendedName>
</protein>
<dbReference type="SMART" id="SM00387">
    <property type="entry name" value="HATPase_c"/>
    <property type="match status" value="1"/>
</dbReference>
<dbReference type="EMBL" id="UOGE01000036">
    <property type="protein sequence ID" value="VAX18934.1"/>
    <property type="molecule type" value="Genomic_DNA"/>
</dbReference>
<reference evidence="7" key="1">
    <citation type="submission" date="2018-06" db="EMBL/GenBank/DDBJ databases">
        <authorList>
            <person name="Zhirakovskaya E."/>
        </authorList>
    </citation>
    <scope>NUCLEOTIDE SEQUENCE</scope>
</reference>
<sequence length="149" mass="16490">RMMSGQVDLSRLAHDVADDLRKECPECNVEFAIEEGLVAQGDQRLLRVVLYNLISNAWKFSGKQSKPVIAFGSTRQGGKATYFVRDNGVGFDMKYADKLFGAFQRLHTMAEFPGTGIGLATVQRIVHRHGGRAWAEAEVGKGATFHFTL</sequence>
<keyword evidence="5 7" id="KW-0418">Kinase</keyword>
<dbReference type="InterPro" id="IPR005467">
    <property type="entry name" value="His_kinase_dom"/>
</dbReference>
<evidence type="ECO:0000256" key="5">
    <source>
        <dbReference type="ARBA" id="ARBA00022777"/>
    </source>
</evidence>
<dbReference type="InterPro" id="IPR004358">
    <property type="entry name" value="Sig_transdc_His_kin-like_C"/>
</dbReference>
<dbReference type="AlphaFoldDB" id="A0A3B1C4G9"/>
<name>A0A3B1C4G9_9ZZZZ</name>
<dbReference type="GO" id="GO:0007234">
    <property type="term" value="P:osmosensory signaling via phosphorelay pathway"/>
    <property type="evidence" value="ECO:0007669"/>
    <property type="project" value="TreeGrafter"/>
</dbReference>
<keyword evidence="3" id="KW-0597">Phosphoprotein</keyword>
<evidence type="ECO:0000256" key="1">
    <source>
        <dbReference type="ARBA" id="ARBA00000085"/>
    </source>
</evidence>
<dbReference type="PROSITE" id="PS50109">
    <property type="entry name" value="HIS_KIN"/>
    <property type="match status" value="1"/>
</dbReference>
<dbReference type="PRINTS" id="PR00344">
    <property type="entry name" value="BCTRLSENSOR"/>
</dbReference>
<feature type="non-terminal residue" evidence="7">
    <location>
        <position position="1"/>
    </location>
</feature>
<feature type="domain" description="Histidine kinase" evidence="6">
    <location>
        <begin position="1"/>
        <end position="149"/>
    </location>
</feature>
<keyword evidence="4" id="KW-0808">Transferase</keyword>
<dbReference type="EC" id="2.7.13.3" evidence="2"/>
<evidence type="ECO:0000313" key="7">
    <source>
        <dbReference type="EMBL" id="VAX18934.1"/>
    </source>
</evidence>
<evidence type="ECO:0000256" key="4">
    <source>
        <dbReference type="ARBA" id="ARBA00022679"/>
    </source>
</evidence>
<gene>
    <name evidence="7" type="ORF">MNBD_NITROSPINAE02-1722</name>
</gene>
<dbReference type="InterPro" id="IPR036890">
    <property type="entry name" value="HATPase_C_sf"/>
</dbReference>
<dbReference type="FunFam" id="3.30.565.10:FF:000006">
    <property type="entry name" value="Sensor histidine kinase WalK"/>
    <property type="match status" value="1"/>
</dbReference>
<dbReference type="InterPro" id="IPR003594">
    <property type="entry name" value="HATPase_dom"/>
</dbReference>
<dbReference type="GO" id="GO:0030295">
    <property type="term" value="F:protein kinase activator activity"/>
    <property type="evidence" value="ECO:0007669"/>
    <property type="project" value="TreeGrafter"/>
</dbReference>
<dbReference type="GO" id="GO:0004673">
    <property type="term" value="F:protein histidine kinase activity"/>
    <property type="evidence" value="ECO:0007669"/>
    <property type="project" value="UniProtKB-EC"/>
</dbReference>
<comment type="catalytic activity">
    <reaction evidence="1">
        <text>ATP + protein L-histidine = ADP + protein N-phospho-L-histidine.</text>
        <dbReference type="EC" id="2.7.13.3"/>
    </reaction>
</comment>
<accession>A0A3B1C4G9</accession>
<organism evidence="7">
    <name type="scientific">hydrothermal vent metagenome</name>
    <dbReference type="NCBI Taxonomy" id="652676"/>
    <lineage>
        <taxon>unclassified sequences</taxon>
        <taxon>metagenomes</taxon>
        <taxon>ecological metagenomes</taxon>
    </lineage>
</organism>
<proteinExistence type="predicted"/>